<evidence type="ECO:0000256" key="6">
    <source>
        <dbReference type="ARBA" id="ARBA00022729"/>
    </source>
</evidence>
<dbReference type="PROSITE" id="PS51450">
    <property type="entry name" value="LRR"/>
    <property type="match status" value="2"/>
</dbReference>
<evidence type="ECO:0000256" key="4">
    <source>
        <dbReference type="ARBA" id="ARBA00022614"/>
    </source>
</evidence>
<evidence type="ECO:0000256" key="10">
    <source>
        <dbReference type="ARBA" id="ARBA00023136"/>
    </source>
</evidence>
<keyword evidence="10 14" id="KW-0472">Membrane</keyword>
<keyword evidence="13" id="KW-0395">Inflammatory response</keyword>
<dbReference type="PRINTS" id="PR01537">
    <property type="entry name" value="INTRLKN1R1F"/>
</dbReference>
<dbReference type="SUPFAM" id="SSF52058">
    <property type="entry name" value="L domain-like"/>
    <property type="match status" value="3"/>
</dbReference>
<evidence type="ECO:0000256" key="9">
    <source>
        <dbReference type="ARBA" id="ARBA00022989"/>
    </source>
</evidence>
<dbReference type="InterPro" id="IPR003591">
    <property type="entry name" value="Leu-rich_rpt_typical-subtyp"/>
</dbReference>
<evidence type="ECO:0000256" key="15">
    <source>
        <dbReference type="SAM" id="SignalP"/>
    </source>
</evidence>
<name>A0AA48P8N7_9CHON</name>
<evidence type="ECO:0000256" key="14">
    <source>
        <dbReference type="SAM" id="Phobius"/>
    </source>
</evidence>
<dbReference type="PANTHER" id="PTHR24365">
    <property type="entry name" value="TOLL-LIKE RECEPTOR"/>
    <property type="match status" value="1"/>
</dbReference>
<dbReference type="EMBL" id="BK061828">
    <property type="protein sequence ID" value="DBA11172.1"/>
    <property type="molecule type" value="mRNA"/>
</dbReference>
<dbReference type="PROSITE" id="PS50104">
    <property type="entry name" value="TIR"/>
    <property type="match status" value="1"/>
</dbReference>
<keyword evidence="8" id="KW-0391">Immunity</keyword>
<dbReference type="InterPro" id="IPR000157">
    <property type="entry name" value="TIR_dom"/>
</dbReference>
<reference evidence="17" key="2">
    <citation type="submission" date="2022-09" db="EMBL/GenBank/DDBJ databases">
        <authorList>
            <person name="Neves F."/>
            <person name="Munoz-Merida A."/>
            <person name="Machado A."/>
            <person name="Almeida T."/>
            <person name="Gaigher A."/>
            <person name="Esteves P.J."/>
            <person name="Castro L.F.C."/>
            <person name="Verissimo A."/>
        </authorList>
    </citation>
    <scope>NUCLEOTIDE SEQUENCE</scope>
</reference>
<keyword evidence="5 14" id="KW-0812">Transmembrane</keyword>
<sequence length="1222" mass="138388">MRISGLVIVLSVAGLATTSVEAKTARIEHEQEGIPVKTFDQKIKVCIEEIPVSNSNSIKLLECLRGILATEKKEGKTREGANRILTPKENDFQIKGHSTESVGTSPQDLKCDIATREACILAIPNSEEQERQIQAYILGIQPSDEQKRQILECQRANSTSNGQDGQDRECERANLLFREQSKTERIDPPSQQQDARDQECELQKMFEDEVRELSADLIDTEIQGNNRIIQELGTDVTAILPSEKEDNVIVDSAEVFSNYSFLNLTSVKQSCASDLVKRLNFSHNNLKSITKLKFSSCGSLEILDLSYNLIDNIEHDAFQNFCNLIFLDLSFNSKLQTLPKLPHALKVLKIHGTSITSTACQLLKYLTDLSLTDKALEIIRDTRKLEHLHIHIEGKTNAQFKSRTGLGHLNSLKISQEYTSDKLFYPRVLSTLTALIPLSVDNLHLEGVFHWMDAVRLLREISCSSISNITLSGVFRWFPNCVCDGCQLDNKLCSNVSGDHKNVSNQALSVQLKEQTEAAYLKEGNIMNSLFLLHLSTVLTKYNCNLIRLNWSRKFIDLCSSVENSVLDLSSGKISTSSSWNEEFPLPNCSSLDTVTYFNISNNNLKINLASLMSIVNIMKNVSRMDASHNRMYLSEGNRKIACGFKSKQLLFLNISHNPLTTLGLLCIPSSVEELDLSFTNISKISKEIFESLPNLVKLYLRGNSFVFQLKQCFGGFDIYCAAPYCRTANMFTSMIRSYITTTINPIISLPNNITHLDIRNSSIVDLPEFFADDLPHLQHMNLSDNDIPSLPCFKSPLLHLEINNNKLRWLPMCLKNLSNLTVLTIRNNKMDSINVTSLPLTLEQLDLSGNQVAKLPDDFGESMRELKSLDISRNQVTELNCTNLPSGIVMLDASNNLISSLPGDFERLSKLESLILSVNKISYLQPGSLPTSLLRLDVSHNALTTITEETFSRLSNLRNLDFEGNSFFCNCDLYWFANDFVHRSHLKEAKSWDNVQCSFPHEKRGQKAKDCGLSLLHCTPALQVAIAMAGAVILTLLVTGLCWRYDGLWYVKMGWYWCMAKRSVYGKRPENKQYDAFVSYSEEDAGWVKECLVRQLESEGFKICYHERDFKPGHPILGNIFNCIENSHKVVFVLSTSFVTSCWCQYELYFAEHRILNENEDSLIMVVLEELPPHTVPQKFSKLRKLLNRKTYLKWSPEEHKQAIFWHQLTTVLKTTNEPIV</sequence>
<dbReference type="GO" id="GO:0045087">
    <property type="term" value="P:innate immune response"/>
    <property type="evidence" value="ECO:0007669"/>
    <property type="project" value="UniProtKB-KW"/>
</dbReference>
<feature type="domain" description="TIR" evidence="16">
    <location>
        <begin position="1073"/>
        <end position="1214"/>
    </location>
</feature>
<proteinExistence type="evidence at transcript level"/>
<dbReference type="SUPFAM" id="SSF52200">
    <property type="entry name" value="Toll/Interleukin receptor TIR domain"/>
    <property type="match status" value="1"/>
</dbReference>
<dbReference type="Pfam" id="PF01582">
    <property type="entry name" value="TIR"/>
    <property type="match status" value="1"/>
</dbReference>
<evidence type="ECO:0000256" key="1">
    <source>
        <dbReference type="ARBA" id="ARBA00004479"/>
    </source>
</evidence>
<dbReference type="InterPro" id="IPR035897">
    <property type="entry name" value="Toll_tir_struct_dom_sf"/>
</dbReference>
<comment type="similarity">
    <text evidence="2">Belongs to the Toll-like receptor family.</text>
</comment>
<evidence type="ECO:0000256" key="5">
    <source>
        <dbReference type="ARBA" id="ARBA00022692"/>
    </source>
</evidence>
<dbReference type="Pfam" id="PF13855">
    <property type="entry name" value="LRR_8"/>
    <property type="match status" value="2"/>
</dbReference>
<dbReference type="AlphaFoldDB" id="A0AA48P8N7"/>
<evidence type="ECO:0000259" key="16">
    <source>
        <dbReference type="PROSITE" id="PS50104"/>
    </source>
</evidence>
<keyword evidence="4" id="KW-0433">Leucine-rich repeat</keyword>
<reference evidence="17" key="1">
    <citation type="journal article" date="2022" name="Front. Immunol.">
        <title>Uncovering a 500 million year old history and evidence of pseudogenization for TLR15.</title>
        <authorList>
            <person name="Neves F."/>
            <person name="Munoz-Merida A."/>
            <person name="Machado A.M."/>
            <person name="Almeida T."/>
            <person name="Gaigher A."/>
            <person name="Esteves P.J."/>
            <person name="Castro L.F.C."/>
            <person name="Verissimo A."/>
        </authorList>
    </citation>
    <scope>NUCLEOTIDE SEQUENCE</scope>
</reference>
<evidence type="ECO:0000313" key="17">
    <source>
        <dbReference type="EMBL" id="DBA11172.1"/>
    </source>
</evidence>
<dbReference type="Gene3D" id="3.80.10.10">
    <property type="entry name" value="Ribonuclease Inhibitor"/>
    <property type="match status" value="3"/>
</dbReference>
<comment type="subcellular location">
    <subcellularLocation>
        <location evidence="1">Membrane</location>
        <topology evidence="1">Single-pass type I membrane protein</topology>
    </subcellularLocation>
</comment>
<evidence type="ECO:0000256" key="3">
    <source>
        <dbReference type="ARBA" id="ARBA00022588"/>
    </source>
</evidence>
<keyword evidence="12" id="KW-0325">Glycoprotein</keyword>
<dbReference type="InterPro" id="IPR032675">
    <property type="entry name" value="LRR_dom_sf"/>
</dbReference>
<feature type="signal peptide" evidence="15">
    <location>
        <begin position="1"/>
        <end position="22"/>
    </location>
</feature>
<evidence type="ECO:0000256" key="7">
    <source>
        <dbReference type="ARBA" id="ARBA00022737"/>
    </source>
</evidence>
<feature type="transmembrane region" description="Helical" evidence="14">
    <location>
        <begin position="1022"/>
        <end position="1044"/>
    </location>
</feature>
<keyword evidence="3" id="KW-0399">Innate immunity</keyword>
<dbReference type="GO" id="GO:0038023">
    <property type="term" value="F:signaling receptor activity"/>
    <property type="evidence" value="ECO:0007669"/>
    <property type="project" value="TreeGrafter"/>
</dbReference>
<dbReference type="InterPro" id="IPR001611">
    <property type="entry name" value="Leu-rich_rpt"/>
</dbReference>
<evidence type="ECO:0000256" key="13">
    <source>
        <dbReference type="ARBA" id="ARBA00023198"/>
    </source>
</evidence>
<dbReference type="FunFam" id="3.40.50.10140:FF:000001">
    <property type="entry name" value="Toll-like receptor 2"/>
    <property type="match status" value="1"/>
</dbReference>
<dbReference type="SMART" id="SM00255">
    <property type="entry name" value="TIR"/>
    <property type="match status" value="1"/>
</dbReference>
<evidence type="ECO:0000256" key="2">
    <source>
        <dbReference type="ARBA" id="ARBA00009634"/>
    </source>
</evidence>
<dbReference type="PANTHER" id="PTHR24365:SF17">
    <property type="entry name" value="TOLL-LIKE RECEPTOR 2"/>
    <property type="match status" value="1"/>
</dbReference>
<feature type="chain" id="PRO_5041443556" evidence="15">
    <location>
        <begin position="23"/>
        <end position="1222"/>
    </location>
</feature>
<dbReference type="Gene3D" id="3.40.50.10140">
    <property type="entry name" value="Toll/interleukin-1 receptor homology (TIR) domain"/>
    <property type="match status" value="1"/>
</dbReference>
<dbReference type="SMART" id="SM00364">
    <property type="entry name" value="LRR_BAC"/>
    <property type="match status" value="8"/>
</dbReference>
<dbReference type="GO" id="GO:0006954">
    <property type="term" value="P:inflammatory response"/>
    <property type="evidence" value="ECO:0007669"/>
    <property type="project" value="UniProtKB-KW"/>
</dbReference>
<evidence type="ECO:0000256" key="12">
    <source>
        <dbReference type="ARBA" id="ARBA00023180"/>
    </source>
</evidence>
<keyword evidence="6 15" id="KW-0732">Signal</keyword>
<keyword evidence="11 17" id="KW-0675">Receptor</keyword>
<evidence type="ECO:0000256" key="11">
    <source>
        <dbReference type="ARBA" id="ARBA00023170"/>
    </source>
</evidence>
<evidence type="ECO:0000256" key="8">
    <source>
        <dbReference type="ARBA" id="ARBA00022859"/>
    </source>
</evidence>
<protein>
    <submittedName>
        <fullName evidence="17">Toll-like receptor 15</fullName>
    </submittedName>
</protein>
<dbReference type="GO" id="GO:0007165">
    <property type="term" value="P:signal transduction"/>
    <property type="evidence" value="ECO:0007669"/>
    <property type="project" value="InterPro"/>
</dbReference>
<organism evidence="17">
    <name type="scientific">Hydrolagus affinis</name>
    <name type="common">small-eyed rabbitfish</name>
    <dbReference type="NCBI Taxonomy" id="1459831"/>
    <lineage>
        <taxon>Eukaryota</taxon>
        <taxon>Metazoa</taxon>
        <taxon>Chordata</taxon>
        <taxon>Craniata</taxon>
        <taxon>Vertebrata</taxon>
        <taxon>Chondrichthyes</taxon>
        <taxon>Holocephali</taxon>
        <taxon>Chimaeriformes</taxon>
        <taxon>Chimaeridae</taxon>
        <taxon>Hydrolagus</taxon>
    </lineage>
</organism>
<keyword evidence="7" id="KW-0677">Repeat</keyword>
<dbReference type="SMART" id="SM00369">
    <property type="entry name" value="LRR_TYP"/>
    <property type="match status" value="9"/>
</dbReference>
<dbReference type="GO" id="GO:0005886">
    <property type="term" value="C:plasma membrane"/>
    <property type="evidence" value="ECO:0007669"/>
    <property type="project" value="TreeGrafter"/>
</dbReference>
<accession>A0AA48P8N7</accession>
<keyword evidence="9 14" id="KW-1133">Transmembrane helix</keyword>